<evidence type="ECO:0000313" key="2">
    <source>
        <dbReference type="EMBL" id="CAG9773294.1"/>
    </source>
</evidence>
<name>A0A9N9MY89_9CUCU</name>
<keyword evidence="1" id="KW-0732">Signal</keyword>
<organism evidence="2 3">
    <name type="scientific">Ceutorhynchus assimilis</name>
    <name type="common">cabbage seed weevil</name>
    <dbReference type="NCBI Taxonomy" id="467358"/>
    <lineage>
        <taxon>Eukaryota</taxon>
        <taxon>Metazoa</taxon>
        <taxon>Ecdysozoa</taxon>
        <taxon>Arthropoda</taxon>
        <taxon>Hexapoda</taxon>
        <taxon>Insecta</taxon>
        <taxon>Pterygota</taxon>
        <taxon>Neoptera</taxon>
        <taxon>Endopterygota</taxon>
        <taxon>Coleoptera</taxon>
        <taxon>Polyphaga</taxon>
        <taxon>Cucujiformia</taxon>
        <taxon>Curculionidae</taxon>
        <taxon>Ceutorhynchinae</taxon>
        <taxon>Ceutorhynchus</taxon>
    </lineage>
</organism>
<evidence type="ECO:0000313" key="3">
    <source>
        <dbReference type="Proteomes" id="UP001152799"/>
    </source>
</evidence>
<dbReference type="AlphaFoldDB" id="A0A9N9MY89"/>
<feature type="chain" id="PRO_5040127686" evidence="1">
    <location>
        <begin position="19"/>
        <end position="280"/>
    </location>
</feature>
<feature type="signal peptide" evidence="1">
    <location>
        <begin position="1"/>
        <end position="18"/>
    </location>
</feature>
<protein>
    <submittedName>
        <fullName evidence="2">Uncharacterized protein</fullName>
    </submittedName>
</protein>
<accession>A0A9N9MY89</accession>
<proteinExistence type="predicted"/>
<evidence type="ECO:0000256" key="1">
    <source>
        <dbReference type="SAM" id="SignalP"/>
    </source>
</evidence>
<reference evidence="2" key="1">
    <citation type="submission" date="2022-01" db="EMBL/GenBank/DDBJ databases">
        <authorList>
            <person name="King R."/>
        </authorList>
    </citation>
    <scope>NUCLEOTIDE SEQUENCE</scope>
</reference>
<dbReference type="OrthoDB" id="8067731at2759"/>
<dbReference type="Proteomes" id="UP001152799">
    <property type="component" value="Chromosome 9"/>
</dbReference>
<gene>
    <name evidence="2" type="ORF">CEUTPL_LOCUS13691</name>
</gene>
<dbReference type="EMBL" id="OU892285">
    <property type="protein sequence ID" value="CAG9773294.1"/>
    <property type="molecule type" value="Genomic_DNA"/>
</dbReference>
<sequence length="280" mass="32721">MSAREMWTFIHFLPLMIGDLIPRSNIPWKLVCLLIQIVDMVLLPEYNSEHIDNPKTLIKEHNALYMKLYGDLKPKHHFLVHYPSLIRKCGPPKFIWSFRFEAKHQSSKAYSSNTTSRINIPYTLSVKAGLKFSKFLMDFKKGLDAEYTLENETFLDTNELTNFSQVFLNPSQKDHLITAKIAKSGTYHGKKYKSNLYLAASENKSKKLYKIVYIVKLNKNSLHILTHEIELKRFDNHFQSFEIGRCFNALYLKPIEDFSSPPLNLYTANNGKVYLRNKYL</sequence>
<keyword evidence="3" id="KW-1185">Reference proteome</keyword>